<dbReference type="Pfam" id="PF13517">
    <property type="entry name" value="FG-GAP_3"/>
    <property type="match status" value="1"/>
</dbReference>
<dbReference type="InterPro" id="IPR027039">
    <property type="entry name" value="Crtac1"/>
</dbReference>
<dbReference type="KEGG" id="rsin:B6N60_00271"/>
<gene>
    <name evidence="4" type="ORF">B6N60_00271</name>
</gene>
<dbReference type="PANTHER" id="PTHR16026">
    <property type="entry name" value="CARTILAGE ACIDIC PROTEIN 1"/>
    <property type="match status" value="1"/>
</dbReference>
<keyword evidence="5" id="KW-1185">Reference proteome</keyword>
<dbReference type="Pfam" id="PF01839">
    <property type="entry name" value="FG-GAP"/>
    <property type="match status" value="1"/>
</dbReference>
<dbReference type="AlphaFoldDB" id="A0A975T3X6"/>
<evidence type="ECO:0000256" key="2">
    <source>
        <dbReference type="SAM" id="SignalP"/>
    </source>
</evidence>
<evidence type="ECO:0000313" key="5">
    <source>
        <dbReference type="Proteomes" id="UP000683511"/>
    </source>
</evidence>
<feature type="chain" id="PRO_5037698944" evidence="2">
    <location>
        <begin position="29"/>
        <end position="650"/>
    </location>
</feature>
<reference evidence="4" key="1">
    <citation type="submission" date="2017-04" db="EMBL/GenBank/DDBJ databases">
        <title>Genome deletions in a multicellular cyanobacterial endosymbiont for morphological adaptation in marine diatoms.</title>
        <authorList>
            <person name="Wang Y."/>
            <person name="Gao H."/>
            <person name="Li R."/>
            <person name="Xu X."/>
        </authorList>
    </citation>
    <scope>NUCLEOTIDE SEQUENCE</scope>
    <source>
        <strain evidence="4">FACHB 800</strain>
    </source>
</reference>
<feature type="signal peptide" evidence="2">
    <location>
        <begin position="1"/>
        <end position="28"/>
    </location>
</feature>
<proteinExistence type="predicted"/>
<keyword evidence="1 2" id="KW-0732">Signal</keyword>
<dbReference type="InterPro" id="IPR011519">
    <property type="entry name" value="UnbV_ASPIC"/>
</dbReference>
<protein>
    <submittedName>
        <fullName evidence="4">ASPIC/UnbV domain protein</fullName>
    </submittedName>
</protein>
<dbReference type="Pfam" id="PF07593">
    <property type="entry name" value="UnbV_ASPIC"/>
    <property type="match status" value="1"/>
</dbReference>
<evidence type="ECO:0000313" key="4">
    <source>
        <dbReference type="EMBL" id="QXE21594.1"/>
    </source>
</evidence>
<dbReference type="Proteomes" id="UP000683511">
    <property type="component" value="Chromosome"/>
</dbReference>
<dbReference type="EMBL" id="CP021056">
    <property type="protein sequence ID" value="QXE21594.1"/>
    <property type="molecule type" value="Genomic_DNA"/>
</dbReference>
<evidence type="ECO:0000259" key="3">
    <source>
        <dbReference type="Pfam" id="PF07593"/>
    </source>
</evidence>
<feature type="domain" description="ASPIC/UnbV" evidence="3">
    <location>
        <begin position="564"/>
        <end position="624"/>
    </location>
</feature>
<organism evidence="4 5">
    <name type="scientific">Richelia sinica FACHB-800</name>
    <dbReference type="NCBI Taxonomy" id="1357546"/>
    <lineage>
        <taxon>Bacteria</taxon>
        <taxon>Bacillati</taxon>
        <taxon>Cyanobacteriota</taxon>
        <taxon>Cyanophyceae</taxon>
        <taxon>Nostocales</taxon>
        <taxon>Nostocaceae</taxon>
        <taxon>Richelia</taxon>
    </lineage>
</organism>
<dbReference type="InterPro" id="IPR028994">
    <property type="entry name" value="Integrin_alpha_N"/>
</dbReference>
<accession>A0A975T3X6</accession>
<name>A0A975T3X6_9NOST</name>
<dbReference type="PANTHER" id="PTHR16026:SF0">
    <property type="entry name" value="CARTILAGE ACIDIC PROTEIN 1"/>
    <property type="match status" value="1"/>
</dbReference>
<evidence type="ECO:0000256" key="1">
    <source>
        <dbReference type="ARBA" id="ARBA00022729"/>
    </source>
</evidence>
<dbReference type="Gene3D" id="2.130.10.130">
    <property type="entry name" value="Integrin alpha, N-terminal"/>
    <property type="match status" value="2"/>
</dbReference>
<sequence>MGKQVKRWVALMVILALFSLSRLPAVSATEREAIASRFQFTSSALPAIPTQSSQLWRPVHPSLERHSGWISAVGAAVALNDLDGDGLANDVCYVETRSNQVLVAPVPGTNSRYQPFTLVANSHLYNPKTMAPMGCLPGDVNEDGQMDILVYYWGRTPVAFLKQSTKTGNLQASDYIPQALLPGDEQWYTNAATLSDIDGDGHNDLIVGNFFPDNAQILNTQGTGQEVMQHSLNRADNGGGHHLLRWLSATTTTVDFQEIPDVLNESKARPWALAVGTADLDGDMLPEIYFANDFGPDRLLHNRSQPGKFQFGILSGKKTLTTPNSKVLGHDSFKGMGVDFGDVNGDGWLDIYVSNIASEYALEESHFLFISTGEVEKMAQGIAPYVDRSEPLGVSRGGWGWDTKFGDFDNDGSLEALQATGFMKGTVNRWPELHELAMGNDEMLSLTQSWPRLQSQRGDDLSGHDHNPFFIRAKDGRYYDFAKELGLDEPYVTRGIATADVDGDGDLDFAIANQFEESYFYRNDSPHPGKFLGLHLLLPPVDQTIATTQVKAGHPQPGVFGSPAIGASATIHLPNGRELVAQVDGGNGHSGARSPELHFGLGKVADNTQLAVDIRWRDRQGQVHQESLLLSPGCQTVLLGDSTKTALRFR</sequence>
<dbReference type="SUPFAM" id="SSF69318">
    <property type="entry name" value="Integrin alpha N-terminal domain"/>
    <property type="match status" value="1"/>
</dbReference>
<dbReference type="InterPro" id="IPR013517">
    <property type="entry name" value="FG-GAP"/>
</dbReference>